<keyword evidence="1" id="KW-0175">Coiled coil</keyword>
<dbReference type="EMBL" id="JAIZAY010000010">
    <property type="protein sequence ID" value="KAJ8034842.1"/>
    <property type="molecule type" value="Genomic_DNA"/>
</dbReference>
<protein>
    <submittedName>
        <fullName evidence="3">Uncharacterized protein</fullName>
    </submittedName>
</protein>
<feature type="compositionally biased region" description="Polar residues" evidence="2">
    <location>
        <begin position="65"/>
        <end position="85"/>
    </location>
</feature>
<evidence type="ECO:0000313" key="3">
    <source>
        <dbReference type="EMBL" id="KAJ8034842.1"/>
    </source>
</evidence>
<feature type="compositionally biased region" description="Low complexity" evidence="2">
    <location>
        <begin position="1"/>
        <end position="16"/>
    </location>
</feature>
<dbReference type="Proteomes" id="UP001152320">
    <property type="component" value="Chromosome 10"/>
</dbReference>
<accession>A0A9Q1H499</accession>
<feature type="region of interest" description="Disordered" evidence="2">
    <location>
        <begin position="1"/>
        <end position="29"/>
    </location>
</feature>
<evidence type="ECO:0000256" key="1">
    <source>
        <dbReference type="SAM" id="Coils"/>
    </source>
</evidence>
<dbReference type="OrthoDB" id="10065091at2759"/>
<dbReference type="AlphaFoldDB" id="A0A9Q1H499"/>
<name>A0A9Q1H499_HOLLE</name>
<proteinExistence type="predicted"/>
<feature type="coiled-coil region" evidence="1">
    <location>
        <begin position="97"/>
        <end position="182"/>
    </location>
</feature>
<sequence length="240" mass="28183">MSKVKTSSVSPSTKYSGLRQSEANLKERVRELETEVSSLKKRLDELRKAKNTTVLKKEKEYVTSRKYQSSMVRSPRNQTDATSGDNGKVIKMQENHNAELKKLRETHSTEMEKLKEQYEKLLDSQKKFHLQTTACDHEPQLKELREKVGRLQEENATLRSTNSDLEAENVDLRSKFEELFTELSLKEAQWCEKEEQLNMKLKLQWGEKYREWMEATEKKIADLQKANDLLRSYVRPPPED</sequence>
<evidence type="ECO:0000256" key="2">
    <source>
        <dbReference type="SAM" id="MobiDB-lite"/>
    </source>
</evidence>
<keyword evidence="4" id="KW-1185">Reference proteome</keyword>
<evidence type="ECO:0000313" key="4">
    <source>
        <dbReference type="Proteomes" id="UP001152320"/>
    </source>
</evidence>
<comment type="caution">
    <text evidence="3">The sequence shown here is derived from an EMBL/GenBank/DDBJ whole genome shotgun (WGS) entry which is preliminary data.</text>
</comment>
<gene>
    <name evidence="3" type="ORF">HOLleu_21850</name>
</gene>
<feature type="region of interest" description="Disordered" evidence="2">
    <location>
        <begin position="61"/>
        <end position="90"/>
    </location>
</feature>
<organism evidence="3 4">
    <name type="scientific">Holothuria leucospilota</name>
    <name type="common">Black long sea cucumber</name>
    <name type="synonym">Mertensiothuria leucospilota</name>
    <dbReference type="NCBI Taxonomy" id="206669"/>
    <lineage>
        <taxon>Eukaryota</taxon>
        <taxon>Metazoa</taxon>
        <taxon>Echinodermata</taxon>
        <taxon>Eleutherozoa</taxon>
        <taxon>Echinozoa</taxon>
        <taxon>Holothuroidea</taxon>
        <taxon>Aspidochirotacea</taxon>
        <taxon>Aspidochirotida</taxon>
        <taxon>Holothuriidae</taxon>
        <taxon>Holothuria</taxon>
    </lineage>
</organism>
<dbReference type="Gene3D" id="1.20.5.490">
    <property type="entry name" value="Single helix bin"/>
    <property type="match status" value="1"/>
</dbReference>
<reference evidence="3" key="1">
    <citation type="submission" date="2021-10" db="EMBL/GenBank/DDBJ databases">
        <title>Tropical sea cucumber genome reveals ecological adaptation and Cuvierian tubules defense mechanism.</title>
        <authorList>
            <person name="Chen T."/>
        </authorList>
    </citation>
    <scope>NUCLEOTIDE SEQUENCE</scope>
    <source>
        <strain evidence="3">Nanhai2018</strain>
        <tissue evidence="3">Muscle</tissue>
    </source>
</reference>